<reference evidence="4 5" key="1">
    <citation type="submission" date="2018-03" db="EMBL/GenBank/DDBJ databases">
        <title>Rhodobacter blasticus.</title>
        <authorList>
            <person name="Meyer T.E."/>
            <person name="Miller S."/>
            <person name="Lodha T."/>
            <person name="Gandham S."/>
            <person name="Chintalapati S."/>
            <person name="Chintalapati V.R."/>
        </authorList>
    </citation>
    <scope>NUCLEOTIDE SEQUENCE [LARGE SCALE GENOMIC DNA]</scope>
    <source>
        <strain evidence="4 5">DSM 2131</strain>
    </source>
</reference>
<name>A0A2T4JFF7_FUSBL</name>
<dbReference type="RefSeq" id="WP_107671849.1">
    <property type="nucleotide sequence ID" value="NZ_PZKE01000001.1"/>
</dbReference>
<evidence type="ECO:0000313" key="5">
    <source>
        <dbReference type="Proteomes" id="UP000241362"/>
    </source>
</evidence>
<keyword evidence="4" id="KW-0969">Cilium</keyword>
<dbReference type="Pfam" id="PF00460">
    <property type="entry name" value="Flg_bb_rod"/>
    <property type="match status" value="1"/>
</dbReference>
<keyword evidence="4" id="KW-0966">Cell projection</keyword>
<evidence type="ECO:0000256" key="2">
    <source>
        <dbReference type="SAM" id="MobiDB-lite"/>
    </source>
</evidence>
<dbReference type="NCBIfam" id="NF009270">
    <property type="entry name" value="PRK12627.1"/>
    <property type="match status" value="1"/>
</dbReference>
<evidence type="ECO:0000256" key="1">
    <source>
        <dbReference type="ARBA" id="ARBA00004117"/>
    </source>
</evidence>
<organism evidence="4 5">
    <name type="scientific">Fuscovulum blasticum DSM 2131</name>
    <dbReference type="NCBI Taxonomy" id="1188250"/>
    <lineage>
        <taxon>Bacteria</taxon>
        <taxon>Pseudomonadati</taxon>
        <taxon>Pseudomonadota</taxon>
        <taxon>Alphaproteobacteria</taxon>
        <taxon>Rhodobacterales</taxon>
        <taxon>Paracoccaceae</taxon>
        <taxon>Pseudogemmobacter</taxon>
    </lineage>
</organism>
<sequence>MFEKLELTRMAQGMAAHAGARMGVIAKNVANADTPGYKAQDIPDFASVYADPGLALKTTRAGHIADPARPMAPAPVAKGGAESPNGNSVSLEQEMVKSAEARQEHDMALAIYRATSDVIRASLGRAR</sequence>
<keyword evidence="5" id="KW-1185">Reference proteome</keyword>
<protein>
    <submittedName>
        <fullName evidence="4">Flagellar basal body rod protein FlgB</fullName>
    </submittedName>
</protein>
<dbReference type="Proteomes" id="UP000241362">
    <property type="component" value="Unassembled WGS sequence"/>
</dbReference>
<keyword evidence="4" id="KW-0282">Flagellum</keyword>
<evidence type="ECO:0000259" key="3">
    <source>
        <dbReference type="Pfam" id="PF00460"/>
    </source>
</evidence>
<accession>A0A2T4JFF7</accession>
<feature type="region of interest" description="Disordered" evidence="2">
    <location>
        <begin position="61"/>
        <end position="88"/>
    </location>
</feature>
<dbReference type="GO" id="GO:0009425">
    <property type="term" value="C:bacterial-type flagellum basal body"/>
    <property type="evidence" value="ECO:0007669"/>
    <property type="project" value="UniProtKB-SubCell"/>
</dbReference>
<proteinExistence type="predicted"/>
<evidence type="ECO:0000313" key="4">
    <source>
        <dbReference type="EMBL" id="PTE16642.1"/>
    </source>
</evidence>
<comment type="subcellular location">
    <subcellularLocation>
        <location evidence="1">Bacterial flagellum basal body</location>
    </subcellularLocation>
</comment>
<gene>
    <name evidence="4" type="primary">flgB</name>
    <name evidence="4" type="ORF">C5F44_01975</name>
</gene>
<comment type="caution">
    <text evidence="4">The sequence shown here is derived from an EMBL/GenBank/DDBJ whole genome shotgun (WGS) entry which is preliminary data.</text>
</comment>
<dbReference type="AlphaFoldDB" id="A0A2T4JFF7"/>
<feature type="domain" description="Flagellar basal body rod protein N-terminal" evidence="3">
    <location>
        <begin position="20"/>
        <end position="38"/>
    </location>
</feature>
<dbReference type="EMBL" id="PZKE01000001">
    <property type="protein sequence ID" value="PTE16642.1"/>
    <property type="molecule type" value="Genomic_DNA"/>
</dbReference>
<dbReference type="InterPro" id="IPR001444">
    <property type="entry name" value="Flag_bb_rod_N"/>
</dbReference>